<evidence type="ECO:0000256" key="1">
    <source>
        <dbReference type="ARBA" id="ARBA00004651"/>
    </source>
</evidence>
<feature type="transmembrane region" description="Helical" evidence="8">
    <location>
        <begin position="234"/>
        <end position="254"/>
    </location>
</feature>
<sequence>MAHEELEPLVRLPLILGGLALSLCTFMQVLDTSIANVAVPYIAGDLAVSNEDGTWVITMFAVGNAIALPLTGWFTKCFGTTRVMLVSTALFTLLSVLCALSMNINMLVFMRFTQGFVGGPLIPLSQSMLMMSFPKTKRNLGLAIWQMVAIVGPIAGPIIGGWITYNYSWPWIFYINVPVGILASIIIWNIYKSRETPREKQSIDWIGLALLAIGVSALQILLDKGQQYDWWRSNTIVILGIVSVLSLLLLVIWVMTDENPIVDLKLFTNRNFALGTALTAISYMVLFGAIVISPLMLQTNMGYTSTWAGLAVASMGIPAFLTVLLVAKLMDKISLKVLIALSFIFYAISFFFFTRLDTNSSFELIFWSRFVMGIGITTYLAPLTVLSFARFPHHQLAMGQGIFHFFRIFMGGVGASLSVTLWQRRGVLHHSNLVDSISPFQIESKQMFATLAQEGIVGKQALQVADDLVWHQAVMLGANDVFWVSMWIMIFLVIGTIFFKKRRKKNATVEVAASH</sequence>
<protein>
    <submittedName>
        <fullName evidence="10">Multidrug resistance protein B</fullName>
    </submittedName>
</protein>
<feature type="transmembrane region" description="Helical" evidence="8">
    <location>
        <begin position="142"/>
        <end position="165"/>
    </location>
</feature>
<feature type="transmembrane region" description="Helical" evidence="8">
    <location>
        <begin position="401"/>
        <end position="422"/>
    </location>
</feature>
<name>F8L4V9_SIMNZ</name>
<evidence type="ECO:0000256" key="8">
    <source>
        <dbReference type="SAM" id="Phobius"/>
    </source>
</evidence>
<comment type="similarity">
    <text evidence="2">Belongs to the major facilitator superfamily. EmrB family.</text>
</comment>
<keyword evidence="5 8" id="KW-0812">Transmembrane</keyword>
<evidence type="ECO:0000313" key="11">
    <source>
        <dbReference type="Proteomes" id="UP000000496"/>
    </source>
</evidence>
<dbReference type="HOGENOM" id="CLU_000960_28_0_0"/>
<dbReference type="EMBL" id="FR872582">
    <property type="protein sequence ID" value="CCB88930.1"/>
    <property type="molecule type" value="Genomic_DNA"/>
</dbReference>
<dbReference type="Pfam" id="PF07690">
    <property type="entry name" value="MFS_1"/>
    <property type="match status" value="2"/>
</dbReference>
<dbReference type="AlphaFoldDB" id="F8L4V9"/>
<evidence type="ECO:0000313" key="10">
    <source>
        <dbReference type="EMBL" id="CCB88930.1"/>
    </source>
</evidence>
<dbReference type="SUPFAM" id="SSF103473">
    <property type="entry name" value="MFS general substrate transporter"/>
    <property type="match status" value="1"/>
</dbReference>
<dbReference type="InterPro" id="IPR011701">
    <property type="entry name" value="MFS"/>
</dbReference>
<dbReference type="InterPro" id="IPR020846">
    <property type="entry name" value="MFS_dom"/>
</dbReference>
<keyword evidence="4" id="KW-1003">Cell membrane</keyword>
<keyword evidence="3" id="KW-0813">Transport</keyword>
<reference key="1">
    <citation type="journal article" date="2011" name="Mol. Biol. Evol.">
        <title>Unity in variety -- the pan-genome of the Chlamydiae.</title>
        <authorList>
            <person name="Collingro A."/>
            <person name="Tischler P."/>
            <person name="Weinmaier T."/>
            <person name="Penz T."/>
            <person name="Heinz E."/>
            <person name="Brunham R.C."/>
            <person name="Read T.D."/>
            <person name="Bavoil P.M."/>
            <person name="Sachse K."/>
            <person name="Kahane S."/>
            <person name="Friedman M.G."/>
            <person name="Rattei T."/>
            <person name="Myers G.S.A."/>
            <person name="Horn M."/>
        </authorList>
    </citation>
    <scope>NUCLEOTIDE SEQUENCE</scope>
    <source>
        <strain>Z</strain>
    </source>
</reference>
<feature type="transmembrane region" description="Helical" evidence="8">
    <location>
        <begin position="203"/>
        <end position="222"/>
    </location>
</feature>
<evidence type="ECO:0000256" key="7">
    <source>
        <dbReference type="ARBA" id="ARBA00023136"/>
    </source>
</evidence>
<accession>F8L4V9</accession>
<organism evidence="10 11">
    <name type="scientific">Simkania negevensis (strain ATCC VR-1471 / DSM 27360 / Z)</name>
    <dbReference type="NCBI Taxonomy" id="331113"/>
    <lineage>
        <taxon>Bacteria</taxon>
        <taxon>Pseudomonadati</taxon>
        <taxon>Chlamydiota</taxon>
        <taxon>Chlamydiia</taxon>
        <taxon>Parachlamydiales</taxon>
        <taxon>Simkaniaceae</taxon>
        <taxon>Simkania</taxon>
    </lineage>
</organism>
<dbReference type="KEGG" id="sng:SNE_A10530"/>
<dbReference type="Proteomes" id="UP000000496">
    <property type="component" value="Chromosome gsn.131"/>
</dbReference>
<dbReference type="GO" id="GO:0005886">
    <property type="term" value="C:plasma membrane"/>
    <property type="evidence" value="ECO:0007669"/>
    <property type="project" value="UniProtKB-SubCell"/>
</dbReference>
<dbReference type="OrthoDB" id="9816041at2"/>
<dbReference type="RefSeq" id="WP_013943397.1">
    <property type="nucleotide sequence ID" value="NC_015713.1"/>
</dbReference>
<feature type="transmembrane region" description="Helical" evidence="8">
    <location>
        <begin position="171"/>
        <end position="191"/>
    </location>
</feature>
<feature type="transmembrane region" description="Helical" evidence="8">
    <location>
        <begin position="274"/>
        <end position="295"/>
    </location>
</feature>
<dbReference type="InterPro" id="IPR036259">
    <property type="entry name" value="MFS_trans_sf"/>
</dbReference>
<feature type="domain" description="Major facilitator superfamily (MFS) profile" evidence="9">
    <location>
        <begin position="17"/>
        <end position="504"/>
    </location>
</feature>
<evidence type="ECO:0000256" key="6">
    <source>
        <dbReference type="ARBA" id="ARBA00022989"/>
    </source>
</evidence>
<dbReference type="PROSITE" id="PS50850">
    <property type="entry name" value="MFS"/>
    <property type="match status" value="1"/>
</dbReference>
<evidence type="ECO:0000256" key="5">
    <source>
        <dbReference type="ARBA" id="ARBA00022692"/>
    </source>
</evidence>
<dbReference type="InterPro" id="IPR004638">
    <property type="entry name" value="EmrB-like"/>
</dbReference>
<dbReference type="eggNOG" id="COG0477">
    <property type="taxonomic scope" value="Bacteria"/>
</dbReference>
<feature type="transmembrane region" description="Helical" evidence="8">
    <location>
        <begin position="12"/>
        <end position="30"/>
    </location>
</feature>
<evidence type="ECO:0000256" key="4">
    <source>
        <dbReference type="ARBA" id="ARBA00022475"/>
    </source>
</evidence>
<keyword evidence="11" id="KW-1185">Reference proteome</keyword>
<gene>
    <name evidence="10" type="primary">emrB</name>
    <name evidence="10" type="ordered locus">SNE_A10530</name>
</gene>
<dbReference type="PANTHER" id="PTHR42718">
    <property type="entry name" value="MAJOR FACILITATOR SUPERFAMILY MULTIDRUG TRANSPORTER MFSC"/>
    <property type="match status" value="1"/>
</dbReference>
<feature type="transmembrane region" description="Helical" evidence="8">
    <location>
        <begin position="55"/>
        <end position="74"/>
    </location>
</feature>
<evidence type="ECO:0000259" key="9">
    <source>
        <dbReference type="PROSITE" id="PS50850"/>
    </source>
</evidence>
<dbReference type="PANTHER" id="PTHR42718:SF9">
    <property type="entry name" value="MAJOR FACILITATOR SUPERFAMILY MULTIDRUG TRANSPORTER MFSC"/>
    <property type="match status" value="1"/>
</dbReference>
<comment type="subcellular location">
    <subcellularLocation>
        <location evidence="1">Cell membrane</location>
        <topology evidence="1">Multi-pass membrane protein</topology>
    </subcellularLocation>
</comment>
<evidence type="ECO:0000256" key="3">
    <source>
        <dbReference type="ARBA" id="ARBA00022448"/>
    </source>
</evidence>
<keyword evidence="6 8" id="KW-1133">Transmembrane helix</keyword>
<feature type="transmembrane region" description="Helical" evidence="8">
    <location>
        <begin position="307"/>
        <end position="326"/>
    </location>
</feature>
<dbReference type="NCBIfam" id="TIGR00711">
    <property type="entry name" value="efflux_EmrB"/>
    <property type="match status" value="1"/>
</dbReference>
<feature type="transmembrane region" description="Helical" evidence="8">
    <location>
        <begin position="108"/>
        <end position="130"/>
    </location>
</feature>
<dbReference type="GO" id="GO:0022857">
    <property type="term" value="F:transmembrane transporter activity"/>
    <property type="evidence" value="ECO:0007669"/>
    <property type="project" value="InterPro"/>
</dbReference>
<dbReference type="Gene3D" id="1.20.1720.10">
    <property type="entry name" value="Multidrug resistance protein D"/>
    <property type="match status" value="1"/>
</dbReference>
<feature type="transmembrane region" description="Helical" evidence="8">
    <location>
        <begin position="481"/>
        <end position="499"/>
    </location>
</feature>
<feature type="transmembrane region" description="Helical" evidence="8">
    <location>
        <begin position="365"/>
        <end position="389"/>
    </location>
</feature>
<keyword evidence="7 8" id="KW-0472">Membrane</keyword>
<evidence type="ECO:0000256" key="2">
    <source>
        <dbReference type="ARBA" id="ARBA00008537"/>
    </source>
</evidence>
<feature type="transmembrane region" description="Helical" evidence="8">
    <location>
        <begin position="83"/>
        <end position="102"/>
    </location>
</feature>
<dbReference type="CDD" id="cd17503">
    <property type="entry name" value="MFS_LmrB_MDR_like"/>
    <property type="match status" value="1"/>
</dbReference>
<dbReference type="STRING" id="331113.SNE_A10530"/>
<dbReference type="Gene3D" id="1.20.1250.20">
    <property type="entry name" value="MFS general substrate transporter like domains"/>
    <property type="match status" value="1"/>
</dbReference>
<proteinExistence type="inferred from homology"/>
<reference evidence="10 11" key="2">
    <citation type="journal article" date="2011" name="Mol. Biol. Evol.">
        <title>Unity in variety--the pan-genome of the Chlamydiae.</title>
        <authorList>
            <person name="Collingro A."/>
            <person name="Tischler P."/>
            <person name="Weinmaier T."/>
            <person name="Penz T."/>
            <person name="Heinz E."/>
            <person name="Brunham R.C."/>
            <person name="Read T.D."/>
            <person name="Bavoil P.M."/>
            <person name="Sachse K."/>
            <person name="Kahane S."/>
            <person name="Friedman M.G."/>
            <person name="Rattei T."/>
            <person name="Myers G.S."/>
            <person name="Horn M."/>
        </authorList>
    </citation>
    <scope>NUCLEOTIDE SEQUENCE [LARGE SCALE GENOMIC DNA]</scope>
    <source>
        <strain evidence="11">ATCC VR-1471 / Z</strain>
    </source>
</reference>
<feature type="transmembrane region" description="Helical" evidence="8">
    <location>
        <begin position="333"/>
        <end position="353"/>
    </location>
</feature>